<evidence type="ECO:0000313" key="1">
    <source>
        <dbReference type="EMBL" id="KAJ9635393.1"/>
    </source>
</evidence>
<dbReference type="Proteomes" id="UP001172680">
    <property type="component" value="Unassembled WGS sequence"/>
</dbReference>
<dbReference type="EMBL" id="JAPDRP010000027">
    <property type="protein sequence ID" value="KAJ9635393.1"/>
    <property type="molecule type" value="Genomic_DNA"/>
</dbReference>
<organism evidence="1 2">
    <name type="scientific">Coniosporium tulheliwenetii</name>
    <dbReference type="NCBI Taxonomy" id="3383036"/>
    <lineage>
        <taxon>Eukaryota</taxon>
        <taxon>Fungi</taxon>
        <taxon>Dikarya</taxon>
        <taxon>Ascomycota</taxon>
        <taxon>Pezizomycotina</taxon>
        <taxon>Dothideomycetes</taxon>
        <taxon>Dothideomycetes incertae sedis</taxon>
        <taxon>Coniosporium</taxon>
    </lineage>
</organism>
<protein>
    <submittedName>
        <fullName evidence="1">Uncharacterized protein</fullName>
    </submittedName>
</protein>
<accession>A0ACC2YJ64</accession>
<gene>
    <name evidence="1" type="ORF">H2199_008396</name>
</gene>
<name>A0ACC2YJ64_9PEZI</name>
<sequence>MAEKTMVYLDEENGHVTPTSSSVVGRTDELLHSGTQRGLKSRHAQMIALGGTIGTGLFVGTGQALRMGGPAFLLAAYCLITVLVFGIVTGTTEMSSYLPVPGSGMAYYANRYVSRSLGFALGWMYWYVFAITVPAEVTATSLVIQYWEPPVHIAVWITLTILVVVALNSLPVRYYGETEFWFASIKVFGIIGLLIMAVVLVLGGGPKHDRLGFRYWKDPGPVNEYIVDGASGRLCAFVATTVFSVFAFAFAPELLVVTGGEMESPRRNLPVAGKRYFYRLVVFYVLGVFAIGLIVASDNPSLLGGGKGAGSSPWAVAIREAGIRGLDSVVNAIIITSAWSAGNSYLYLATRALYSLAMVGHAPKIFLRCTKSGVPYYCVIASGSFSVLAGATVFNWFVNLINTGGFQSWIACTIIYLRFRKATTVQNITDLPYRSRFQPYLSWVSGSMFTLLLLLNGFRVFLKGQWSTASFLTAYIGIPVFLGLYFGHRFSVGREEPWAHRSSEVDLTTGLDVIIAAEKPARKHEKWYQKWKAIYE</sequence>
<keyword evidence="2" id="KW-1185">Reference proteome</keyword>
<comment type="caution">
    <text evidence="1">The sequence shown here is derived from an EMBL/GenBank/DDBJ whole genome shotgun (WGS) entry which is preliminary data.</text>
</comment>
<proteinExistence type="predicted"/>
<evidence type="ECO:0000313" key="2">
    <source>
        <dbReference type="Proteomes" id="UP001172680"/>
    </source>
</evidence>
<reference evidence="1" key="1">
    <citation type="submission" date="2022-10" db="EMBL/GenBank/DDBJ databases">
        <title>Culturing micro-colonial fungi from biological soil crusts in the Mojave desert and describing Neophaeococcomyces mojavensis, and introducing the new genera and species Taxawa tesnikishii.</title>
        <authorList>
            <person name="Kurbessoian T."/>
            <person name="Stajich J.E."/>
        </authorList>
    </citation>
    <scope>NUCLEOTIDE SEQUENCE</scope>
    <source>
        <strain evidence="1">JES_115</strain>
    </source>
</reference>